<dbReference type="EMBL" id="LVVK01000016">
    <property type="protein sequence ID" value="OPB41080.1"/>
    <property type="molecule type" value="Genomic_DNA"/>
</dbReference>
<gene>
    <name evidence="1" type="ORF">A0O28_0107770</name>
</gene>
<reference evidence="1 2" key="1">
    <citation type="submission" date="2016-04" db="EMBL/GenBank/DDBJ databases">
        <title>Multiple horizontal gene transfer events from other fungi enriched the ability of the initially mycotrophic fungus Trichoderma (Ascomycota) to feed on dead plant biomass.</title>
        <authorList>
            <person name="Atanasova L."/>
            <person name="Chenthamara K."/>
            <person name="Zhang J."/>
            <person name="Grujic M."/>
            <person name="Henrissat B."/>
            <person name="Kuo A."/>
            <person name="Aertz A."/>
            <person name="Salamov A."/>
            <person name="Lipzen A."/>
            <person name="Labutti K."/>
            <person name="Barry K."/>
            <person name="Miao Y."/>
            <person name="Rahimi M.J."/>
            <person name="Shen Q."/>
            <person name="Grigoriev I.V."/>
            <person name="Kubicek C.P."/>
            <person name="Druzhinina I.S."/>
        </authorList>
    </citation>
    <scope>NUCLEOTIDE SEQUENCE [LARGE SCALE GENOMIC DNA]</scope>
    <source>
        <strain evidence="1 2">NJAU 4742</strain>
    </source>
</reference>
<name>A0A1T3CJ04_9HYPO</name>
<comment type="caution">
    <text evidence="1">The sequence shown here is derived from an EMBL/GenBank/DDBJ whole genome shotgun (WGS) entry which is preliminary data.</text>
</comment>
<proteinExistence type="predicted"/>
<accession>A0A1T3CJ04</accession>
<sequence length="86" mass="9234">MSLVRRLHPGPAAVLKARIANGRRLEDIGSNDLISCKDASAEIRIVYQFKKASCQGEKHCSTILGVVSCFLGILTGAKSPRAGFSF</sequence>
<dbReference type="Proteomes" id="UP000191004">
    <property type="component" value="Unassembled WGS sequence"/>
</dbReference>
<organism evidence="1 2">
    <name type="scientific">Trichoderma guizhouense</name>
    <dbReference type="NCBI Taxonomy" id="1491466"/>
    <lineage>
        <taxon>Eukaryota</taxon>
        <taxon>Fungi</taxon>
        <taxon>Dikarya</taxon>
        <taxon>Ascomycota</taxon>
        <taxon>Pezizomycotina</taxon>
        <taxon>Sordariomycetes</taxon>
        <taxon>Hypocreomycetidae</taxon>
        <taxon>Hypocreales</taxon>
        <taxon>Hypocreaceae</taxon>
        <taxon>Trichoderma</taxon>
    </lineage>
</organism>
<evidence type="ECO:0000313" key="2">
    <source>
        <dbReference type="Proteomes" id="UP000191004"/>
    </source>
</evidence>
<protein>
    <submittedName>
        <fullName evidence="1">Uncharacterized protein</fullName>
    </submittedName>
</protein>
<evidence type="ECO:0000313" key="1">
    <source>
        <dbReference type="EMBL" id="OPB41080.1"/>
    </source>
</evidence>
<keyword evidence="2" id="KW-1185">Reference proteome</keyword>
<dbReference type="AlphaFoldDB" id="A0A1T3CJ04"/>